<gene>
    <name evidence="2" type="ORF">FG382_16285</name>
</gene>
<evidence type="ECO:0000256" key="1">
    <source>
        <dbReference type="SAM" id="Phobius"/>
    </source>
</evidence>
<dbReference type="SUPFAM" id="SSF55961">
    <property type="entry name" value="Bet v1-like"/>
    <property type="match status" value="1"/>
</dbReference>
<keyword evidence="1" id="KW-0812">Transmembrane</keyword>
<keyword evidence="1" id="KW-0472">Membrane</keyword>
<keyword evidence="1" id="KW-1133">Transmembrane helix</keyword>
<dbReference type="AlphaFoldDB" id="A0A544SZK5"/>
<dbReference type="RefSeq" id="WP_142539955.1">
    <property type="nucleotide sequence ID" value="NZ_BMIE01000008.1"/>
</dbReference>
<sequence length="304" mass="35282">MKRKPIYVEIAIDAEMDKLWEATQTPEQHEQWDLRFSSITYLPKQEDEPQHFEYKTNIGLGLNIAGWGKSVGTFHAKDDSRTSSLHFGTDQAISIIREGKGYWKYKPEQNALKFLTQYDYETNFGALGRFFDHLIFRPLIGWATALSFDVLKRWLEKGESPISQYRRFFSHWMITLLFAFVWIYQGLVPKLIMMHPEEVSMTSSLLSMRGSEAYNLVATIGMAEIIFGFIWLLYHHKKRLLKIQLYLFPLLTLSAIIAEPASMSHPFNPLTFNITLFVLSIIGFFTSKDVPTAKSCKRMREGVK</sequence>
<feature type="transmembrane region" description="Helical" evidence="1">
    <location>
        <begin position="246"/>
        <end position="264"/>
    </location>
</feature>
<name>A0A544SZK5_9BACI</name>
<dbReference type="InterPro" id="IPR025695">
    <property type="entry name" value="DoxX-like"/>
</dbReference>
<dbReference type="EMBL" id="VDGH01000010">
    <property type="protein sequence ID" value="TQR10635.1"/>
    <property type="molecule type" value="Genomic_DNA"/>
</dbReference>
<dbReference type="Pfam" id="PF13781">
    <property type="entry name" value="DoxX_3"/>
    <property type="match status" value="1"/>
</dbReference>
<organism evidence="2 3">
    <name type="scientific">Psychrobacillus lasiicapitis</name>
    <dbReference type="NCBI Taxonomy" id="1636719"/>
    <lineage>
        <taxon>Bacteria</taxon>
        <taxon>Bacillati</taxon>
        <taxon>Bacillota</taxon>
        <taxon>Bacilli</taxon>
        <taxon>Bacillales</taxon>
        <taxon>Bacillaceae</taxon>
        <taxon>Psychrobacillus</taxon>
    </lineage>
</organism>
<dbReference type="OrthoDB" id="6199084at2"/>
<feature type="transmembrane region" description="Helical" evidence="1">
    <location>
        <begin position="270"/>
        <end position="290"/>
    </location>
</feature>
<reference evidence="2 3" key="1">
    <citation type="submission" date="2019-05" db="EMBL/GenBank/DDBJ databases">
        <title>Psychrobacillus vulpis sp. nov., a new species isolated from feces of a red fox that inhabits in The Tablas de Daimiel Natural Park, Albacete, Spain.</title>
        <authorList>
            <person name="Rodriguez M."/>
            <person name="Reina J.C."/>
            <person name="Bejar V."/>
            <person name="Llamas I."/>
        </authorList>
    </citation>
    <scope>NUCLEOTIDE SEQUENCE [LARGE SCALE GENOMIC DNA]</scope>
    <source>
        <strain evidence="2 3">NEAU-3TGS17</strain>
    </source>
</reference>
<dbReference type="Proteomes" id="UP000317316">
    <property type="component" value="Unassembled WGS sequence"/>
</dbReference>
<proteinExistence type="predicted"/>
<evidence type="ECO:0000313" key="3">
    <source>
        <dbReference type="Proteomes" id="UP000317316"/>
    </source>
</evidence>
<evidence type="ECO:0008006" key="4">
    <source>
        <dbReference type="Google" id="ProtNLM"/>
    </source>
</evidence>
<accession>A0A544SZK5</accession>
<evidence type="ECO:0000313" key="2">
    <source>
        <dbReference type="EMBL" id="TQR10635.1"/>
    </source>
</evidence>
<feature type="transmembrane region" description="Helical" evidence="1">
    <location>
        <begin position="172"/>
        <end position="193"/>
    </location>
</feature>
<protein>
    <recommendedName>
        <fullName evidence="4">DoxX-like family protein</fullName>
    </recommendedName>
</protein>
<keyword evidence="3" id="KW-1185">Reference proteome</keyword>
<comment type="caution">
    <text evidence="2">The sequence shown here is derived from an EMBL/GenBank/DDBJ whole genome shotgun (WGS) entry which is preliminary data.</text>
</comment>
<feature type="transmembrane region" description="Helical" evidence="1">
    <location>
        <begin position="213"/>
        <end position="234"/>
    </location>
</feature>